<comment type="similarity">
    <text evidence="1">Belongs to the DinB family.</text>
</comment>
<proteinExistence type="inferred from homology"/>
<reference evidence="4" key="1">
    <citation type="submission" date="2022-10" db="EMBL/GenBank/DDBJ databases">
        <title>Comparative genomic analysis of Cohnella hashimotonis sp. nov., isolated from the International Space Station.</title>
        <authorList>
            <person name="Simpson A."/>
            <person name="Venkateswaran K."/>
        </authorList>
    </citation>
    <scope>NUCLEOTIDE SEQUENCE</scope>
    <source>
        <strain evidence="4">DSM 28161</strain>
    </source>
</reference>
<gene>
    <name evidence="4" type="ORF">OMP40_27385</name>
</gene>
<dbReference type="Gene3D" id="1.20.120.450">
    <property type="entry name" value="dinb family like domain"/>
    <property type="match status" value="1"/>
</dbReference>
<evidence type="ECO:0000313" key="5">
    <source>
        <dbReference type="Proteomes" id="UP001153404"/>
    </source>
</evidence>
<evidence type="ECO:0000256" key="3">
    <source>
        <dbReference type="PIRSR" id="PIRSR607837-1"/>
    </source>
</evidence>
<keyword evidence="5" id="KW-1185">Reference proteome</keyword>
<name>A0A9X4QVD8_9BACL</name>
<dbReference type="Proteomes" id="UP001153404">
    <property type="component" value="Unassembled WGS sequence"/>
</dbReference>
<organism evidence="4 5">
    <name type="scientific">Cohnella rhizosphaerae</name>
    <dbReference type="NCBI Taxonomy" id="1457232"/>
    <lineage>
        <taxon>Bacteria</taxon>
        <taxon>Bacillati</taxon>
        <taxon>Bacillota</taxon>
        <taxon>Bacilli</taxon>
        <taxon>Bacillales</taxon>
        <taxon>Paenibacillaceae</taxon>
        <taxon>Cohnella</taxon>
    </lineage>
</organism>
<sequence length="62" mass="7007">MDRLEIAGQSWINGDSLRFSLTHQAHRRGQMTVLMRQAGLRPPGLYGPIYEVWIAQGMAPRA</sequence>
<dbReference type="AlphaFoldDB" id="A0A9X4QVD8"/>
<dbReference type="SUPFAM" id="SSF109854">
    <property type="entry name" value="DinB/YfiT-like putative metalloenzymes"/>
    <property type="match status" value="1"/>
</dbReference>
<keyword evidence="2 3" id="KW-0479">Metal-binding</keyword>
<dbReference type="RefSeq" id="WP_277536038.1">
    <property type="nucleotide sequence ID" value="NZ_JAPDIA010000008.1"/>
</dbReference>
<feature type="binding site" evidence="3">
    <location>
        <position position="23"/>
    </location>
    <ligand>
        <name>a divalent metal cation</name>
        <dbReference type="ChEBI" id="CHEBI:60240"/>
    </ligand>
</feature>
<dbReference type="InterPro" id="IPR007837">
    <property type="entry name" value="DinB"/>
</dbReference>
<dbReference type="InterPro" id="IPR034660">
    <property type="entry name" value="DinB/YfiT-like"/>
</dbReference>
<evidence type="ECO:0000313" key="4">
    <source>
        <dbReference type="EMBL" id="MDG0812635.1"/>
    </source>
</evidence>
<evidence type="ECO:0000256" key="1">
    <source>
        <dbReference type="ARBA" id="ARBA00008635"/>
    </source>
</evidence>
<dbReference type="GO" id="GO:0046872">
    <property type="term" value="F:metal ion binding"/>
    <property type="evidence" value="ECO:0007669"/>
    <property type="project" value="UniProtKB-KW"/>
</dbReference>
<comment type="caution">
    <text evidence="4">The sequence shown here is derived from an EMBL/GenBank/DDBJ whole genome shotgun (WGS) entry which is preliminary data.</text>
</comment>
<protein>
    <submittedName>
        <fullName evidence="4">DinB family protein</fullName>
    </submittedName>
</protein>
<evidence type="ECO:0000256" key="2">
    <source>
        <dbReference type="ARBA" id="ARBA00022723"/>
    </source>
</evidence>
<dbReference type="Pfam" id="PF05163">
    <property type="entry name" value="DinB"/>
    <property type="match status" value="1"/>
</dbReference>
<dbReference type="EMBL" id="JAPDIA010000008">
    <property type="protein sequence ID" value="MDG0812635.1"/>
    <property type="molecule type" value="Genomic_DNA"/>
</dbReference>
<accession>A0A9X4QVD8</accession>